<name>A0A917P2B8_9ACTN</name>
<accession>A0A917P2B8</accession>
<reference evidence="1" key="2">
    <citation type="submission" date="2020-09" db="EMBL/GenBank/DDBJ databases">
        <authorList>
            <person name="Sun Q."/>
            <person name="Zhou Y."/>
        </authorList>
    </citation>
    <scope>NUCLEOTIDE SEQUENCE</scope>
    <source>
        <strain evidence="1">CGMCC 4.7272</strain>
    </source>
</reference>
<dbReference type="Proteomes" id="UP000625682">
    <property type="component" value="Unassembled WGS sequence"/>
</dbReference>
<gene>
    <name evidence="1" type="ORF">GCM10012282_59640</name>
</gene>
<protein>
    <submittedName>
        <fullName evidence="1">Uncharacterized protein</fullName>
    </submittedName>
</protein>
<evidence type="ECO:0000313" key="1">
    <source>
        <dbReference type="EMBL" id="GGJ54548.1"/>
    </source>
</evidence>
<dbReference type="RefSeq" id="WP_189150514.1">
    <property type="nucleotide sequence ID" value="NZ_BAABER010000019.1"/>
</dbReference>
<keyword evidence="2" id="KW-1185">Reference proteome</keyword>
<proteinExistence type="predicted"/>
<dbReference type="AlphaFoldDB" id="A0A917P2B8"/>
<reference evidence="1" key="1">
    <citation type="journal article" date="2014" name="Int. J. Syst. Evol. Microbiol.">
        <title>Complete genome sequence of Corynebacterium casei LMG S-19264T (=DSM 44701T), isolated from a smear-ripened cheese.</title>
        <authorList>
            <consortium name="US DOE Joint Genome Institute (JGI-PGF)"/>
            <person name="Walter F."/>
            <person name="Albersmeier A."/>
            <person name="Kalinowski J."/>
            <person name="Ruckert C."/>
        </authorList>
    </citation>
    <scope>NUCLEOTIDE SEQUENCE</scope>
    <source>
        <strain evidence="1">CGMCC 4.7272</strain>
    </source>
</reference>
<organism evidence="1 2">
    <name type="scientific">Streptomyces lacrimifluminis</name>
    <dbReference type="NCBI Taxonomy" id="1500077"/>
    <lineage>
        <taxon>Bacteria</taxon>
        <taxon>Bacillati</taxon>
        <taxon>Actinomycetota</taxon>
        <taxon>Actinomycetes</taxon>
        <taxon>Kitasatosporales</taxon>
        <taxon>Streptomycetaceae</taxon>
        <taxon>Streptomyces</taxon>
    </lineage>
</organism>
<evidence type="ECO:0000313" key="2">
    <source>
        <dbReference type="Proteomes" id="UP000625682"/>
    </source>
</evidence>
<comment type="caution">
    <text evidence="1">The sequence shown here is derived from an EMBL/GenBank/DDBJ whole genome shotgun (WGS) entry which is preliminary data.</text>
</comment>
<dbReference type="EMBL" id="BMMU01000024">
    <property type="protein sequence ID" value="GGJ54548.1"/>
    <property type="molecule type" value="Genomic_DNA"/>
</dbReference>
<sequence length="142" mass="14555">MDVVRHRYATELGEQLPRAGIPAHLGSSGGTVTDVAIAHGAYWATYGRHVLTQARDADGNRVLWLYGEGAPSEGTTVDGTTVDGRPAGITAGCTILGGDSDTAVISYALAGERHLAPADLTAAKVVGDVTVPTEPAAVARAY</sequence>